<dbReference type="CDD" id="cd20159">
    <property type="entry name" value="PWWP_BS69"/>
    <property type="match status" value="1"/>
</dbReference>
<dbReference type="Gene3D" id="6.10.140.2220">
    <property type="match status" value="1"/>
</dbReference>
<keyword evidence="4" id="KW-0479">Metal-binding</keyword>
<dbReference type="SUPFAM" id="SSF63748">
    <property type="entry name" value="Tudor/PWWP/MBT"/>
    <property type="match status" value="1"/>
</dbReference>
<evidence type="ECO:0000256" key="5">
    <source>
        <dbReference type="ARBA" id="ARBA00022771"/>
    </source>
</evidence>
<evidence type="ECO:0000256" key="1">
    <source>
        <dbReference type="ARBA" id="ARBA00004123"/>
    </source>
</evidence>
<organism evidence="16">
    <name type="scientific">Corethrella appendiculata</name>
    <dbReference type="NCBI Taxonomy" id="1370023"/>
    <lineage>
        <taxon>Eukaryota</taxon>
        <taxon>Metazoa</taxon>
        <taxon>Ecdysozoa</taxon>
        <taxon>Arthropoda</taxon>
        <taxon>Hexapoda</taxon>
        <taxon>Insecta</taxon>
        <taxon>Pterygota</taxon>
        <taxon>Neoptera</taxon>
        <taxon>Endopterygota</taxon>
        <taxon>Diptera</taxon>
        <taxon>Nematocera</taxon>
        <taxon>Culicoidea</taxon>
        <taxon>Chaoboridae</taxon>
        <taxon>Corethrella</taxon>
    </lineage>
</organism>
<dbReference type="Gene3D" id="3.30.40.10">
    <property type="entry name" value="Zinc/RING finger domain, C3HC4 (zinc finger)"/>
    <property type="match status" value="1"/>
</dbReference>
<dbReference type="GO" id="GO:0003714">
    <property type="term" value="F:transcription corepressor activity"/>
    <property type="evidence" value="ECO:0007669"/>
    <property type="project" value="InterPro"/>
</dbReference>
<sequence>RQTPTSILQIFWNTIIKQPSREAEHKVLIKNLQQKCEEDDISLDEAETFIDEAASESLIKPSTPRKSKAKGTKWYTLPDISNSEKGHDWYCYECQKCGDVIECENCWRVFHSECITDDLAKFEELEEFHKQNNKKLIISDNSTNNNNNSIVSQNETSVETSSDSIVTPNTSTVNESIKSEQTECKISLDSLKRENQQSQVTENDAIFVGIVRPANPRLERLNLNIPTIKPEINSLNTNSRDYLSKYCFACRLSKNKAHTMPPNMTKKDLNYLLKFLIDEKKTWLPEDTFSQTKLLKKTKTEITDEMMKLCINKLLRRPITLNNVIESIQAEKYENFEEFHCDILDISHNIGVIHGVNSMEHNASMFFLSDCVYDLAEIRQCHHCYKNSNEKSYEHWFTIPCIPRHELVFAKQIGYSYWPAKVIRVLNNKYDVRFFGGNHQRAIIDSINVKPIDTSYHELKINTKTIKKSLQQAIDELHKHQQLLELTFNANPVEIETDQSIIMPPTSSPSLSLMNTLNNNIETPKISKRIITSTPSSGSTIASSSTSIPLKQLARKISDKEKRSSKRIAEYQIHSDRDPKIAKLQNTVIGVIASNKTVTTKTTRSVNKSTPEKINNNLNLNNSSLNGGGENSNDILFGINKLSEQPKSPRIKSNLRRKTNEDVEKLKNLLAPMKDIEEVKILAVKALTEDIDRWQLKYTKMIEHYNKAISDTKKKQWCKNCEKESIFHCCWNTTYCSKSCQAQDWPEHKYYHK</sequence>
<dbReference type="InterPro" id="IPR036427">
    <property type="entry name" value="Bromodomain-like_sf"/>
</dbReference>
<protein>
    <submittedName>
        <fullName evidence="16">Putative zinc finger protein</fullName>
    </submittedName>
</protein>
<dbReference type="InterPro" id="IPR047269">
    <property type="entry name" value="ZMY11"/>
</dbReference>
<dbReference type="EMBL" id="GANO01003237">
    <property type="protein sequence ID" value="JAB56634.1"/>
    <property type="molecule type" value="mRNA"/>
</dbReference>
<dbReference type="InterPro" id="IPR013083">
    <property type="entry name" value="Znf_RING/FYVE/PHD"/>
</dbReference>
<dbReference type="GO" id="GO:0008270">
    <property type="term" value="F:zinc ion binding"/>
    <property type="evidence" value="ECO:0007669"/>
    <property type="project" value="UniProtKB-KW"/>
</dbReference>
<comment type="subcellular location">
    <subcellularLocation>
        <location evidence="2">Chromosome</location>
    </subcellularLocation>
    <subcellularLocation>
        <location evidence="1">Nucleus</location>
    </subcellularLocation>
</comment>
<dbReference type="SUPFAM" id="SSF57903">
    <property type="entry name" value="FYVE/PHD zinc finger"/>
    <property type="match status" value="1"/>
</dbReference>
<feature type="domain" description="PWWP" evidence="14">
    <location>
        <begin position="404"/>
        <end position="455"/>
    </location>
</feature>
<dbReference type="SUPFAM" id="SSF47370">
    <property type="entry name" value="Bromodomain"/>
    <property type="match status" value="1"/>
</dbReference>
<evidence type="ECO:0000256" key="2">
    <source>
        <dbReference type="ARBA" id="ARBA00004286"/>
    </source>
</evidence>
<evidence type="ECO:0000313" key="16">
    <source>
        <dbReference type="EMBL" id="JAB56634.1"/>
    </source>
</evidence>
<dbReference type="PROSITE" id="PS50812">
    <property type="entry name" value="PWWP"/>
    <property type="match status" value="1"/>
</dbReference>
<dbReference type="Pfam" id="PF24324">
    <property type="entry name" value="MYND_ZMYND11_ZMYD8"/>
    <property type="match status" value="1"/>
</dbReference>
<dbReference type="Pfam" id="PF00855">
    <property type="entry name" value="PWWP"/>
    <property type="match status" value="1"/>
</dbReference>
<evidence type="ECO:0000259" key="15">
    <source>
        <dbReference type="PROSITE" id="PS50865"/>
    </source>
</evidence>
<dbReference type="PANTHER" id="PTHR46379">
    <property type="entry name" value="ZINC FINGER MYND DOMAIN-CONTAINING"/>
    <property type="match status" value="1"/>
</dbReference>
<evidence type="ECO:0000256" key="7">
    <source>
        <dbReference type="ARBA" id="ARBA00022853"/>
    </source>
</evidence>
<evidence type="ECO:0000259" key="14">
    <source>
        <dbReference type="PROSITE" id="PS50812"/>
    </source>
</evidence>
<dbReference type="PROSITE" id="PS50865">
    <property type="entry name" value="ZF_MYND_2"/>
    <property type="match status" value="1"/>
</dbReference>
<keyword evidence="7" id="KW-0156">Chromatin regulator</keyword>
<feature type="compositionally biased region" description="Polar residues" evidence="13">
    <location>
        <begin position="602"/>
        <end position="614"/>
    </location>
</feature>
<evidence type="ECO:0000256" key="4">
    <source>
        <dbReference type="ARBA" id="ARBA00022723"/>
    </source>
</evidence>
<evidence type="ECO:0000256" key="11">
    <source>
        <dbReference type="ARBA" id="ARBA00023242"/>
    </source>
</evidence>
<dbReference type="InterPro" id="IPR002893">
    <property type="entry name" value="Znf_MYND"/>
</dbReference>
<accession>U5EVV6</accession>
<proteinExistence type="evidence at transcript level"/>
<dbReference type="Gene3D" id="2.30.30.140">
    <property type="match status" value="1"/>
</dbReference>
<dbReference type="SUPFAM" id="SSF144232">
    <property type="entry name" value="HIT/MYND zinc finger-like"/>
    <property type="match status" value="1"/>
</dbReference>
<name>U5EVV6_9DIPT</name>
<dbReference type="GO" id="GO:0009966">
    <property type="term" value="P:regulation of signal transduction"/>
    <property type="evidence" value="ECO:0007669"/>
    <property type="project" value="TreeGrafter"/>
</dbReference>
<keyword evidence="9" id="KW-0103">Bromodomain</keyword>
<keyword evidence="8" id="KW-0805">Transcription regulation</keyword>
<dbReference type="GO" id="GO:0005634">
    <property type="term" value="C:nucleus"/>
    <property type="evidence" value="ECO:0007669"/>
    <property type="project" value="UniProtKB-SubCell"/>
</dbReference>
<dbReference type="InterPro" id="IPR000313">
    <property type="entry name" value="PWWP_dom"/>
</dbReference>
<dbReference type="FunFam" id="6.10.140.2220:FF:000002">
    <property type="entry name" value="Protein kinase C-binding protein 1 isoform C"/>
    <property type="match status" value="1"/>
</dbReference>
<keyword evidence="3" id="KW-0158">Chromosome</keyword>
<evidence type="ECO:0000256" key="6">
    <source>
        <dbReference type="ARBA" id="ARBA00022833"/>
    </source>
</evidence>
<keyword evidence="10" id="KW-0804">Transcription</keyword>
<feature type="non-terminal residue" evidence="16">
    <location>
        <position position="1"/>
    </location>
</feature>
<dbReference type="AlphaFoldDB" id="U5EVV6"/>
<feature type="compositionally biased region" description="Low complexity" evidence="13">
    <location>
        <begin position="615"/>
        <end position="625"/>
    </location>
</feature>
<dbReference type="InterPro" id="IPR047268">
    <property type="entry name" value="PWWP_BS69"/>
</dbReference>
<evidence type="ECO:0000256" key="13">
    <source>
        <dbReference type="SAM" id="MobiDB-lite"/>
    </source>
</evidence>
<evidence type="ECO:0000256" key="12">
    <source>
        <dbReference type="PROSITE-ProRule" id="PRU00134"/>
    </source>
</evidence>
<dbReference type="GO" id="GO:0034243">
    <property type="term" value="P:regulation of transcription elongation by RNA polymerase II"/>
    <property type="evidence" value="ECO:0007669"/>
    <property type="project" value="InterPro"/>
</dbReference>
<feature type="region of interest" description="Disordered" evidence="13">
    <location>
        <begin position="602"/>
        <end position="625"/>
    </location>
</feature>
<evidence type="ECO:0000256" key="9">
    <source>
        <dbReference type="ARBA" id="ARBA00023117"/>
    </source>
</evidence>
<keyword evidence="11" id="KW-0539">Nucleus</keyword>
<keyword evidence="6" id="KW-0862">Zinc</keyword>
<dbReference type="Gene3D" id="1.20.920.10">
    <property type="entry name" value="Bromodomain-like"/>
    <property type="match status" value="1"/>
</dbReference>
<dbReference type="InterPro" id="IPR057053">
    <property type="entry name" value="MYND_ZMYND11_ZMYD8"/>
</dbReference>
<reference evidence="16" key="1">
    <citation type="journal article" date="2014" name="Insect Biochem. Mol. Biol.">
        <title>An insight into the sialome of the frog biting fly, Corethrella appendiculata.</title>
        <authorList>
            <person name="Ribeiro J.M.C."/>
            <person name="Chagas A.C."/>
            <person name="Pham V.M."/>
            <person name="Lounibos L.P."/>
            <person name="Calvo E."/>
        </authorList>
    </citation>
    <scope>NUCLEOTIDE SEQUENCE</scope>
    <source>
        <tissue evidence="16">Salivary glands</tissue>
    </source>
</reference>
<dbReference type="GO" id="GO:0005694">
    <property type="term" value="C:chromosome"/>
    <property type="evidence" value="ECO:0007669"/>
    <property type="project" value="UniProtKB-SubCell"/>
</dbReference>
<dbReference type="GO" id="GO:0140006">
    <property type="term" value="F:histone H3 reader activity"/>
    <property type="evidence" value="ECO:0007669"/>
    <property type="project" value="UniProtKB-ARBA"/>
</dbReference>
<keyword evidence="5 12" id="KW-0863">Zinc-finger</keyword>
<feature type="domain" description="MYND-type" evidence="15">
    <location>
        <begin position="718"/>
        <end position="753"/>
    </location>
</feature>
<dbReference type="SMART" id="SM00293">
    <property type="entry name" value="PWWP"/>
    <property type="match status" value="1"/>
</dbReference>
<evidence type="ECO:0000256" key="8">
    <source>
        <dbReference type="ARBA" id="ARBA00023015"/>
    </source>
</evidence>
<evidence type="ECO:0000256" key="3">
    <source>
        <dbReference type="ARBA" id="ARBA00022454"/>
    </source>
</evidence>
<evidence type="ECO:0000256" key="10">
    <source>
        <dbReference type="ARBA" id="ARBA00023163"/>
    </source>
</evidence>
<dbReference type="InterPro" id="IPR011011">
    <property type="entry name" value="Znf_FYVE_PHD"/>
</dbReference>
<dbReference type="PANTHER" id="PTHR46379:SF1">
    <property type="entry name" value="ZINC FINGER MYND DOMAIN-CONTAINING PROTEIN 11"/>
    <property type="match status" value="1"/>
</dbReference>